<evidence type="ECO:0000259" key="5">
    <source>
        <dbReference type="Pfam" id="PF00496"/>
    </source>
</evidence>
<dbReference type="CDD" id="cd08504">
    <property type="entry name" value="PBP2_OppA"/>
    <property type="match status" value="1"/>
</dbReference>
<dbReference type="PIRSF" id="PIRSF002741">
    <property type="entry name" value="MppA"/>
    <property type="match status" value="1"/>
</dbReference>
<evidence type="ECO:0000256" key="3">
    <source>
        <dbReference type="ARBA" id="ARBA00022448"/>
    </source>
</evidence>
<dbReference type="FunFam" id="3.90.76.10:FF:000001">
    <property type="entry name" value="Oligopeptide ABC transporter substrate-binding protein"/>
    <property type="match status" value="1"/>
</dbReference>
<evidence type="ECO:0000256" key="1">
    <source>
        <dbReference type="ARBA" id="ARBA00004196"/>
    </source>
</evidence>
<keyword evidence="3" id="KW-0813">Transport</keyword>
<dbReference type="InterPro" id="IPR000914">
    <property type="entry name" value="SBP_5_dom"/>
</dbReference>
<dbReference type="AlphaFoldDB" id="E3BJS3"/>
<dbReference type="SUPFAM" id="SSF53850">
    <property type="entry name" value="Periplasmic binding protein-like II"/>
    <property type="match status" value="1"/>
</dbReference>
<dbReference type="EMBL" id="AEIU01000069">
    <property type="protein sequence ID" value="EFP96842.1"/>
    <property type="molecule type" value="Genomic_DNA"/>
</dbReference>
<dbReference type="Proteomes" id="UP000002943">
    <property type="component" value="Unassembled WGS sequence"/>
</dbReference>
<dbReference type="eggNOG" id="COG4166">
    <property type="taxonomic scope" value="Bacteria"/>
</dbReference>
<dbReference type="STRING" id="796620.VIBC2010_07729"/>
<dbReference type="GO" id="GO:0030288">
    <property type="term" value="C:outer membrane-bounded periplasmic space"/>
    <property type="evidence" value="ECO:0007669"/>
    <property type="project" value="TreeGrafter"/>
</dbReference>
<evidence type="ECO:0000313" key="7">
    <source>
        <dbReference type="Proteomes" id="UP000002943"/>
    </source>
</evidence>
<protein>
    <submittedName>
        <fullName evidence="6">Oligopeptide ABC transporter, periplasmic oligopeptide-binding protein</fullName>
    </submittedName>
</protein>
<evidence type="ECO:0000313" key="6">
    <source>
        <dbReference type="EMBL" id="EFP96842.1"/>
    </source>
</evidence>
<dbReference type="InterPro" id="IPR039424">
    <property type="entry name" value="SBP_5"/>
</dbReference>
<accession>E3BJS3</accession>
<evidence type="ECO:0000256" key="2">
    <source>
        <dbReference type="ARBA" id="ARBA00005695"/>
    </source>
</evidence>
<dbReference type="Gene3D" id="3.10.105.10">
    <property type="entry name" value="Dipeptide-binding Protein, Domain 3"/>
    <property type="match status" value="1"/>
</dbReference>
<gene>
    <name evidence="6" type="ORF">VIBC2010_07729</name>
</gene>
<dbReference type="Gene3D" id="3.40.190.10">
    <property type="entry name" value="Periplasmic binding protein-like II"/>
    <property type="match status" value="1"/>
</dbReference>
<keyword evidence="7" id="KW-1185">Reference proteome</keyword>
<feature type="domain" description="Solute-binding protein family 5" evidence="5">
    <location>
        <begin position="89"/>
        <end position="467"/>
    </location>
</feature>
<comment type="subcellular location">
    <subcellularLocation>
        <location evidence="1">Cell envelope</location>
    </subcellularLocation>
</comment>
<sequence length="550" mass="62988">MKPYLTLLIKKNVISLIFYLVFCNTLYASQEKIPELNSKKPLYDETQELVRGNGAEIISVDPHQAEGIPDFRVLLDLFEGLVGINQSGEVVPAIAEKWDNIENKEFIFSIRKSAKWSNGKPITAEDFIYSFRRAIDPNTATPYAFLYKTAQIVNAKAILDGKLAKESLGVSALADNRVKILLENPVPYFTKILAHSVFYPVERHTIEKHGDHWTKPNNFVGNGAFIISNRVPNEKIELTPNPYYWNKKQSQLKRVTYLSLDDQVAEMNRFLSGEIHMTSKVPLEHYQKLKKEQQDTLNTSDRLCTYYYGFNTKKPPFNDGRVRRALSLTIDREIITDKLLGQGQKPSYQFTPSATDNFGLLDIEYSHMTAKQRQKRAQQLLEEAGYGKSNPLTFKLLYNTSENHKKIAIAIQSMWRKSLNVNVMLENQEWKAYLDSRRRGDFDVMRAGWCGLYNEPSAFLTVFSSDSSLNHVGYRNQTFDKLLKTALSTQSPMERSKLYLSAEEQLIKDMPMIPIFQNVTSRLISTRVGGFSPKIVDDNIPSKDLFILSK</sequence>
<dbReference type="Pfam" id="PF00496">
    <property type="entry name" value="SBP_bac_5"/>
    <property type="match status" value="1"/>
</dbReference>
<keyword evidence="4" id="KW-0732">Signal</keyword>
<evidence type="ECO:0000256" key="4">
    <source>
        <dbReference type="ARBA" id="ARBA00022729"/>
    </source>
</evidence>
<dbReference type="GO" id="GO:0015833">
    <property type="term" value="P:peptide transport"/>
    <property type="evidence" value="ECO:0007669"/>
    <property type="project" value="TreeGrafter"/>
</dbReference>
<comment type="caution">
    <text evidence="6">The sequence shown here is derived from an EMBL/GenBank/DDBJ whole genome shotgun (WGS) entry which is preliminary data.</text>
</comment>
<comment type="similarity">
    <text evidence="2">Belongs to the bacterial solute-binding protein 5 family.</text>
</comment>
<dbReference type="PANTHER" id="PTHR30290:SF10">
    <property type="entry name" value="PERIPLASMIC OLIGOPEPTIDE-BINDING PROTEIN-RELATED"/>
    <property type="match status" value="1"/>
</dbReference>
<dbReference type="GO" id="GO:1904680">
    <property type="term" value="F:peptide transmembrane transporter activity"/>
    <property type="evidence" value="ECO:0007669"/>
    <property type="project" value="TreeGrafter"/>
</dbReference>
<reference evidence="6 7" key="1">
    <citation type="journal article" date="2012" name="Int. J. Syst. Evol. Microbiol.">
        <title>Vibrio caribbeanicus sp. nov., isolated from the marine sponge Scleritoderma cyanea.</title>
        <authorList>
            <person name="Hoffmann M."/>
            <person name="Monday S.R."/>
            <person name="Allard M.W."/>
            <person name="Strain E.A."/>
            <person name="Whittaker P."/>
            <person name="Naum M."/>
            <person name="McCarthy P.J."/>
            <person name="Lopez J.V."/>
            <person name="Fischer M."/>
            <person name="Brown E.W."/>
        </authorList>
    </citation>
    <scope>NUCLEOTIDE SEQUENCE [LARGE SCALE GENOMIC DNA]</scope>
    <source>
        <strain evidence="6 7">ATCC BAA-2122</strain>
    </source>
</reference>
<dbReference type="PANTHER" id="PTHR30290">
    <property type="entry name" value="PERIPLASMIC BINDING COMPONENT OF ABC TRANSPORTER"/>
    <property type="match status" value="1"/>
</dbReference>
<proteinExistence type="inferred from homology"/>
<dbReference type="InterPro" id="IPR030678">
    <property type="entry name" value="Peptide/Ni-bd"/>
</dbReference>
<name>E3BJS3_9VIBR</name>
<organism evidence="6 7">
    <name type="scientific">Vibrio caribbeanicus ATCC BAA-2122</name>
    <dbReference type="NCBI Taxonomy" id="796620"/>
    <lineage>
        <taxon>Bacteria</taxon>
        <taxon>Pseudomonadati</taxon>
        <taxon>Pseudomonadota</taxon>
        <taxon>Gammaproteobacteria</taxon>
        <taxon>Vibrionales</taxon>
        <taxon>Vibrionaceae</taxon>
        <taxon>Vibrio</taxon>
    </lineage>
</organism>
<dbReference type="GO" id="GO:0043190">
    <property type="term" value="C:ATP-binding cassette (ABC) transporter complex"/>
    <property type="evidence" value="ECO:0007669"/>
    <property type="project" value="InterPro"/>
</dbReference>
<dbReference type="FunFam" id="3.10.105.10:FF:000001">
    <property type="entry name" value="Oligopeptide ABC transporter, oligopeptide-binding protein"/>
    <property type="match status" value="1"/>
</dbReference>
<dbReference type="Gene3D" id="3.90.76.10">
    <property type="entry name" value="Dipeptide-binding Protein, Domain 1"/>
    <property type="match status" value="1"/>
</dbReference>